<proteinExistence type="predicted"/>
<reference evidence="1" key="1">
    <citation type="journal article" date="2023" name="G3 (Bethesda)">
        <title>A reference genome for the long-term kleptoplast-retaining sea slug Elysia crispata morphotype clarki.</title>
        <authorList>
            <person name="Eastman K.E."/>
            <person name="Pendleton A.L."/>
            <person name="Shaikh M.A."/>
            <person name="Suttiyut T."/>
            <person name="Ogas R."/>
            <person name="Tomko P."/>
            <person name="Gavelis G."/>
            <person name="Widhalm J.R."/>
            <person name="Wisecaver J.H."/>
        </authorList>
    </citation>
    <scope>NUCLEOTIDE SEQUENCE</scope>
    <source>
        <strain evidence="1">ECLA1</strain>
    </source>
</reference>
<name>A0AAE1AS33_9GAST</name>
<keyword evidence="2" id="KW-1185">Reference proteome</keyword>
<evidence type="ECO:0000313" key="1">
    <source>
        <dbReference type="EMBL" id="KAK3792311.1"/>
    </source>
</evidence>
<evidence type="ECO:0000313" key="2">
    <source>
        <dbReference type="Proteomes" id="UP001283361"/>
    </source>
</evidence>
<organism evidence="1 2">
    <name type="scientific">Elysia crispata</name>
    <name type="common">lettuce slug</name>
    <dbReference type="NCBI Taxonomy" id="231223"/>
    <lineage>
        <taxon>Eukaryota</taxon>
        <taxon>Metazoa</taxon>
        <taxon>Spiralia</taxon>
        <taxon>Lophotrochozoa</taxon>
        <taxon>Mollusca</taxon>
        <taxon>Gastropoda</taxon>
        <taxon>Heterobranchia</taxon>
        <taxon>Euthyneura</taxon>
        <taxon>Panpulmonata</taxon>
        <taxon>Sacoglossa</taxon>
        <taxon>Placobranchoidea</taxon>
        <taxon>Plakobranchidae</taxon>
        <taxon>Elysia</taxon>
    </lineage>
</organism>
<comment type="caution">
    <text evidence="1">The sequence shown here is derived from an EMBL/GenBank/DDBJ whole genome shotgun (WGS) entry which is preliminary data.</text>
</comment>
<protein>
    <submittedName>
        <fullName evidence="1">Uncharacterized protein</fullName>
    </submittedName>
</protein>
<dbReference type="EMBL" id="JAWDGP010001382">
    <property type="protein sequence ID" value="KAK3792311.1"/>
    <property type="molecule type" value="Genomic_DNA"/>
</dbReference>
<dbReference type="Proteomes" id="UP001283361">
    <property type="component" value="Unassembled WGS sequence"/>
</dbReference>
<accession>A0AAE1AS33</accession>
<sequence>MSRSSHSQAFSIIEERKEVGNALVTRKLGLRFDVQRLFILDDLITTGLHPLPTLRIREHYQGLRDRSWRIFIRRSHYHGPSPTAHSAHTRTLSGTERPKLANLYKTISLPRAFTHCPLCAYENIIRD</sequence>
<gene>
    <name evidence="1" type="ORF">RRG08_007386</name>
</gene>
<dbReference type="AlphaFoldDB" id="A0AAE1AS33"/>